<dbReference type="GO" id="GO:0005737">
    <property type="term" value="C:cytoplasm"/>
    <property type="evidence" value="ECO:0007669"/>
    <property type="project" value="TreeGrafter"/>
</dbReference>
<dbReference type="SUPFAM" id="SSF54373">
    <property type="entry name" value="FAD-linked reductases, C-terminal domain"/>
    <property type="match status" value="1"/>
</dbReference>
<evidence type="ECO:0000256" key="8">
    <source>
        <dbReference type="ARBA" id="ARBA00023002"/>
    </source>
</evidence>
<dbReference type="UniPathway" id="UPA00618">
    <property type="reaction ID" value="UER00674"/>
</dbReference>
<keyword evidence="7" id="KW-0274">FAD</keyword>
<evidence type="ECO:0000259" key="10">
    <source>
        <dbReference type="Pfam" id="PF01266"/>
    </source>
</evidence>
<dbReference type="InterPro" id="IPR036188">
    <property type="entry name" value="FAD/NAD-bd_sf"/>
</dbReference>
<gene>
    <name evidence="11" type="ORF">SAMN05216352_106252</name>
</gene>
<keyword evidence="6" id="KW-0285">Flavoprotein</keyword>
<dbReference type="OrthoDB" id="9794226at2"/>
<evidence type="ECO:0000256" key="4">
    <source>
        <dbReference type="ARBA" id="ARBA00013029"/>
    </source>
</evidence>
<dbReference type="PANTHER" id="PTHR13847:SF287">
    <property type="entry name" value="FAD-DEPENDENT OXIDOREDUCTASE DOMAIN-CONTAINING PROTEIN 1"/>
    <property type="match status" value="1"/>
</dbReference>
<evidence type="ECO:0000256" key="3">
    <source>
        <dbReference type="ARBA" id="ARBA00007330"/>
    </source>
</evidence>
<dbReference type="Pfam" id="PF01266">
    <property type="entry name" value="DAO"/>
    <property type="match status" value="1"/>
</dbReference>
<comment type="similarity">
    <text evidence="3">Belongs to the FAD-dependent glycerol-3-phosphate dehydrogenase family.</text>
</comment>
<dbReference type="InterPro" id="IPR000447">
    <property type="entry name" value="G3P_DH_FAD-dep"/>
</dbReference>
<dbReference type="GO" id="GO:0006072">
    <property type="term" value="P:glycerol-3-phosphate metabolic process"/>
    <property type="evidence" value="ECO:0007669"/>
    <property type="project" value="InterPro"/>
</dbReference>
<comment type="pathway">
    <text evidence="2">Polyol metabolism; glycerol degradation via glycerol kinase pathway; glycerone phosphate from sn-glycerol 3-phosphate (aerobic route): step 1/1.</text>
</comment>
<dbReference type="Gene3D" id="3.30.9.10">
    <property type="entry name" value="D-Amino Acid Oxidase, subunit A, domain 2"/>
    <property type="match status" value="1"/>
</dbReference>
<dbReference type="PANTHER" id="PTHR13847">
    <property type="entry name" value="SARCOSINE DEHYDROGENASE-RELATED"/>
    <property type="match status" value="1"/>
</dbReference>
<evidence type="ECO:0000256" key="9">
    <source>
        <dbReference type="ARBA" id="ARBA00049055"/>
    </source>
</evidence>
<reference evidence="11 12" key="1">
    <citation type="submission" date="2016-10" db="EMBL/GenBank/DDBJ databases">
        <authorList>
            <person name="de Groot N.N."/>
        </authorList>
    </citation>
    <scope>NUCLEOTIDE SEQUENCE [LARGE SCALE GENOMIC DNA]</scope>
    <source>
        <strain evidence="12">P4B,CCM 7963,CECT 7998,DSM 25260,IBRC-M 10614,KCTC 13821</strain>
    </source>
</reference>
<dbReference type="EMBL" id="FNDU01000006">
    <property type="protein sequence ID" value="SDI32274.1"/>
    <property type="molecule type" value="Genomic_DNA"/>
</dbReference>
<comment type="catalytic activity">
    <reaction evidence="9">
        <text>a quinone + sn-glycerol 3-phosphate = dihydroxyacetone phosphate + a quinol</text>
        <dbReference type="Rhea" id="RHEA:18977"/>
        <dbReference type="ChEBI" id="CHEBI:24646"/>
        <dbReference type="ChEBI" id="CHEBI:57597"/>
        <dbReference type="ChEBI" id="CHEBI:57642"/>
        <dbReference type="ChEBI" id="CHEBI:132124"/>
        <dbReference type="EC" id="1.1.5.3"/>
    </reaction>
</comment>
<dbReference type="Gene3D" id="3.50.50.60">
    <property type="entry name" value="FAD/NAD(P)-binding domain"/>
    <property type="match status" value="1"/>
</dbReference>
<name>A0A1G8JLW3_9BACI</name>
<evidence type="ECO:0000256" key="6">
    <source>
        <dbReference type="ARBA" id="ARBA00022630"/>
    </source>
</evidence>
<dbReference type="AlphaFoldDB" id="A0A1G8JLW3"/>
<sequence>MNSFDVVVVGAGIIGCSVAYHLSKAGYSVALVDKGDVASGTSSRCDAVALICDKKPGIDTEMGFESIQLYKKLAKELSFDFEFSSRGSLYVCETDQELEIAKDYVNEQAAAGYDMKMVDEKELTDIEPHLAKDLVGGIWTEVDSTMNPYLVCFAFVEEAKKYGLELFSNHEVKDIKKGPGGHVEAVVTDKTTIITKRVVNCAGVWAAKLGNMVGIDIPIRPRKGMVLVSEKTRPVVSQKVHEFGYMLSKFEDINYSRNVSSVVEENNIAFTIEPTEAGNFLLGGHRAFRGYDIRSENEVMQGIAERALRFLPILKDISCIRSYAGIRPWVVDHLPIVSEVEEVPGFYIASGHEGDGISMAPITGKMMTQLISNEETDFDIARLKFSRYKESTRIAK</sequence>
<dbReference type="SUPFAM" id="SSF51905">
    <property type="entry name" value="FAD/NAD(P)-binding domain"/>
    <property type="match status" value="1"/>
</dbReference>
<protein>
    <recommendedName>
        <fullName evidence="5">Aerobic glycerol-3-phosphate dehydrogenase</fullName>
        <ecNumber evidence="4">1.1.5.3</ecNumber>
    </recommendedName>
</protein>
<dbReference type="GO" id="GO:0004368">
    <property type="term" value="F:glycerol-3-phosphate dehydrogenase (quinone) activity"/>
    <property type="evidence" value="ECO:0007669"/>
    <property type="project" value="UniProtKB-EC"/>
</dbReference>
<evidence type="ECO:0000256" key="5">
    <source>
        <dbReference type="ARBA" id="ARBA00017956"/>
    </source>
</evidence>
<dbReference type="STRING" id="930129.SAMN05216352_106252"/>
<evidence type="ECO:0000313" key="12">
    <source>
        <dbReference type="Proteomes" id="UP000199017"/>
    </source>
</evidence>
<dbReference type="InterPro" id="IPR006076">
    <property type="entry name" value="FAD-dep_OxRdtase"/>
</dbReference>
<feature type="domain" description="FAD dependent oxidoreductase" evidence="10">
    <location>
        <begin position="5"/>
        <end position="370"/>
    </location>
</feature>
<evidence type="ECO:0000256" key="1">
    <source>
        <dbReference type="ARBA" id="ARBA00001974"/>
    </source>
</evidence>
<keyword evidence="12" id="KW-1185">Reference proteome</keyword>
<dbReference type="RefSeq" id="WP_091585261.1">
    <property type="nucleotide sequence ID" value="NZ_FNDU01000006.1"/>
</dbReference>
<accession>A0A1G8JLW3</accession>
<evidence type="ECO:0000256" key="7">
    <source>
        <dbReference type="ARBA" id="ARBA00022827"/>
    </source>
</evidence>
<dbReference type="Proteomes" id="UP000199017">
    <property type="component" value="Unassembled WGS sequence"/>
</dbReference>
<evidence type="ECO:0000313" key="11">
    <source>
        <dbReference type="EMBL" id="SDI32274.1"/>
    </source>
</evidence>
<dbReference type="PRINTS" id="PR01001">
    <property type="entry name" value="FADG3PDH"/>
</dbReference>
<keyword evidence="8" id="KW-0560">Oxidoreductase</keyword>
<evidence type="ECO:0000256" key="2">
    <source>
        <dbReference type="ARBA" id="ARBA00004977"/>
    </source>
</evidence>
<comment type="cofactor">
    <cofactor evidence="1">
        <name>FAD</name>
        <dbReference type="ChEBI" id="CHEBI:57692"/>
    </cofactor>
</comment>
<organism evidence="11 12">
    <name type="scientific">Alteribacillus bidgolensis</name>
    <dbReference type="NCBI Taxonomy" id="930129"/>
    <lineage>
        <taxon>Bacteria</taxon>
        <taxon>Bacillati</taxon>
        <taxon>Bacillota</taxon>
        <taxon>Bacilli</taxon>
        <taxon>Bacillales</taxon>
        <taxon>Bacillaceae</taxon>
        <taxon>Alteribacillus</taxon>
    </lineage>
</organism>
<dbReference type="GO" id="GO:0019563">
    <property type="term" value="P:glycerol catabolic process"/>
    <property type="evidence" value="ECO:0007669"/>
    <property type="project" value="UniProtKB-UniPathway"/>
</dbReference>
<proteinExistence type="inferred from homology"/>
<dbReference type="EC" id="1.1.5.3" evidence="4"/>